<dbReference type="GO" id="GO:0055085">
    <property type="term" value="P:transmembrane transport"/>
    <property type="evidence" value="ECO:0007669"/>
    <property type="project" value="UniProtKB-ARBA"/>
</dbReference>
<protein>
    <submittedName>
        <fullName evidence="9">ABC transporter ATP-binding protein</fullName>
    </submittedName>
</protein>
<dbReference type="GO" id="GO:0016887">
    <property type="term" value="F:ATP hydrolysis activity"/>
    <property type="evidence" value="ECO:0007669"/>
    <property type="project" value="InterPro"/>
</dbReference>
<dbReference type="RefSeq" id="WP_188898423.1">
    <property type="nucleotide sequence ID" value="NZ_BMKS01000002.1"/>
</dbReference>
<evidence type="ECO:0000256" key="1">
    <source>
        <dbReference type="ARBA" id="ARBA00004417"/>
    </source>
</evidence>
<keyword evidence="7" id="KW-0472">Membrane</keyword>
<dbReference type="GO" id="GO:0015833">
    <property type="term" value="P:peptide transport"/>
    <property type="evidence" value="ECO:0007669"/>
    <property type="project" value="InterPro"/>
</dbReference>
<dbReference type="NCBIfam" id="TIGR01727">
    <property type="entry name" value="oligo_HPY"/>
    <property type="match status" value="1"/>
</dbReference>
<gene>
    <name evidence="9" type="ORF">GCM10010964_06430</name>
</gene>
<keyword evidence="5" id="KW-0547">Nucleotide-binding</keyword>
<name>A0A8J2Z986_9PROT</name>
<dbReference type="SUPFAM" id="SSF52540">
    <property type="entry name" value="P-loop containing nucleoside triphosphate hydrolases"/>
    <property type="match status" value="1"/>
</dbReference>
<dbReference type="AlphaFoldDB" id="A0A8J2Z986"/>
<comment type="caution">
    <text evidence="9">The sequence shown here is derived from an EMBL/GenBank/DDBJ whole genome shotgun (WGS) entry which is preliminary data.</text>
</comment>
<evidence type="ECO:0000256" key="6">
    <source>
        <dbReference type="ARBA" id="ARBA00022840"/>
    </source>
</evidence>
<dbReference type="Pfam" id="PF08352">
    <property type="entry name" value="oligo_HPY"/>
    <property type="match status" value="1"/>
</dbReference>
<keyword evidence="6 9" id="KW-0067">ATP-binding</keyword>
<dbReference type="GO" id="GO:0005524">
    <property type="term" value="F:ATP binding"/>
    <property type="evidence" value="ECO:0007669"/>
    <property type="project" value="UniProtKB-KW"/>
</dbReference>
<accession>A0A8J2Z986</accession>
<evidence type="ECO:0000256" key="2">
    <source>
        <dbReference type="ARBA" id="ARBA00005417"/>
    </source>
</evidence>
<dbReference type="InterPro" id="IPR050388">
    <property type="entry name" value="ABC_Ni/Peptide_Import"/>
</dbReference>
<dbReference type="CDD" id="cd03257">
    <property type="entry name" value="ABC_NikE_OppD_transporters"/>
    <property type="match status" value="1"/>
</dbReference>
<evidence type="ECO:0000259" key="8">
    <source>
        <dbReference type="PROSITE" id="PS50893"/>
    </source>
</evidence>
<keyword evidence="3" id="KW-0813">Transport</keyword>
<dbReference type="EMBL" id="BMKS01000002">
    <property type="protein sequence ID" value="GGG20923.1"/>
    <property type="molecule type" value="Genomic_DNA"/>
</dbReference>
<keyword evidence="4" id="KW-1003">Cell membrane</keyword>
<dbReference type="InterPro" id="IPR017871">
    <property type="entry name" value="ABC_transporter-like_CS"/>
</dbReference>
<comment type="similarity">
    <text evidence="2">Belongs to the ABC transporter superfamily.</text>
</comment>
<dbReference type="PANTHER" id="PTHR43297">
    <property type="entry name" value="OLIGOPEPTIDE TRANSPORT ATP-BINDING PROTEIN APPD"/>
    <property type="match status" value="1"/>
</dbReference>
<feature type="domain" description="ABC transporter" evidence="8">
    <location>
        <begin position="4"/>
        <end position="254"/>
    </location>
</feature>
<dbReference type="InterPro" id="IPR027417">
    <property type="entry name" value="P-loop_NTPase"/>
</dbReference>
<dbReference type="SMART" id="SM00382">
    <property type="entry name" value="AAA"/>
    <property type="match status" value="1"/>
</dbReference>
<dbReference type="Proteomes" id="UP000597507">
    <property type="component" value="Unassembled WGS sequence"/>
</dbReference>
<dbReference type="GO" id="GO:0005886">
    <property type="term" value="C:plasma membrane"/>
    <property type="evidence" value="ECO:0007669"/>
    <property type="project" value="UniProtKB-SubCell"/>
</dbReference>
<keyword evidence="10" id="KW-1185">Reference proteome</keyword>
<dbReference type="PROSITE" id="PS00211">
    <property type="entry name" value="ABC_TRANSPORTER_1"/>
    <property type="match status" value="1"/>
</dbReference>
<sequence length="330" mass="35650">MALLEIENLQTHFRTPDGIVRAVDGVSFQVEAGETLAVVGESGCGKSVTAMSVLRLIPEPPGKIAGSIRFNGRELLGLSEREMRDIRGNEISMIFQEPMTSLNPVLTVGWQIGETLRLHQGLDRRAAEARAVEMLQLVGIPEAARRVREYPHQLSGGMRQRVMIAIALACNPKLLIADEPTTALDVTIQAQILDLMRDLKRRVGAAIVLITHDLGVVAEVAERVVVMYAGRKVEEAPVGPLFRNPRHPYTQGLLGSVPKLGSSLTGTATRLQEIPGLVPSLKQRIEGCVFASRCPYATDLCREVAPALEAKAPGHAAACHYAPREGALAA</sequence>
<evidence type="ECO:0000256" key="7">
    <source>
        <dbReference type="ARBA" id="ARBA00023136"/>
    </source>
</evidence>
<organism evidence="9 10">
    <name type="scientific">Caldovatus sediminis</name>
    <dbReference type="NCBI Taxonomy" id="2041189"/>
    <lineage>
        <taxon>Bacteria</taxon>
        <taxon>Pseudomonadati</taxon>
        <taxon>Pseudomonadota</taxon>
        <taxon>Alphaproteobacteria</taxon>
        <taxon>Acetobacterales</taxon>
        <taxon>Roseomonadaceae</taxon>
        <taxon>Caldovatus</taxon>
    </lineage>
</organism>
<dbReference type="Gene3D" id="3.40.50.300">
    <property type="entry name" value="P-loop containing nucleotide triphosphate hydrolases"/>
    <property type="match status" value="1"/>
</dbReference>
<evidence type="ECO:0000256" key="4">
    <source>
        <dbReference type="ARBA" id="ARBA00022475"/>
    </source>
</evidence>
<comment type="subcellular location">
    <subcellularLocation>
        <location evidence="1">Cell inner membrane</location>
        <topology evidence="1">Peripheral membrane protein</topology>
    </subcellularLocation>
</comment>
<dbReference type="PROSITE" id="PS50893">
    <property type="entry name" value="ABC_TRANSPORTER_2"/>
    <property type="match status" value="1"/>
</dbReference>
<evidence type="ECO:0000313" key="10">
    <source>
        <dbReference type="Proteomes" id="UP000597507"/>
    </source>
</evidence>
<evidence type="ECO:0000256" key="3">
    <source>
        <dbReference type="ARBA" id="ARBA00022448"/>
    </source>
</evidence>
<evidence type="ECO:0000313" key="9">
    <source>
        <dbReference type="EMBL" id="GGG20923.1"/>
    </source>
</evidence>
<proteinExistence type="inferred from homology"/>
<evidence type="ECO:0000256" key="5">
    <source>
        <dbReference type="ARBA" id="ARBA00022741"/>
    </source>
</evidence>
<dbReference type="InterPro" id="IPR003439">
    <property type="entry name" value="ABC_transporter-like_ATP-bd"/>
</dbReference>
<dbReference type="InterPro" id="IPR013563">
    <property type="entry name" value="Oligopep_ABC_C"/>
</dbReference>
<dbReference type="InterPro" id="IPR003593">
    <property type="entry name" value="AAA+_ATPase"/>
</dbReference>
<dbReference type="FunFam" id="3.40.50.300:FF:000016">
    <property type="entry name" value="Oligopeptide ABC transporter ATP-binding component"/>
    <property type="match status" value="1"/>
</dbReference>
<dbReference type="PANTHER" id="PTHR43297:SF2">
    <property type="entry name" value="DIPEPTIDE TRANSPORT ATP-BINDING PROTEIN DPPD"/>
    <property type="match status" value="1"/>
</dbReference>
<reference evidence="9 10" key="1">
    <citation type="journal article" date="2014" name="Int. J. Syst. Evol. Microbiol.">
        <title>Complete genome sequence of Corynebacterium casei LMG S-19264T (=DSM 44701T), isolated from a smear-ripened cheese.</title>
        <authorList>
            <consortium name="US DOE Joint Genome Institute (JGI-PGF)"/>
            <person name="Walter F."/>
            <person name="Albersmeier A."/>
            <person name="Kalinowski J."/>
            <person name="Ruckert C."/>
        </authorList>
    </citation>
    <scope>NUCLEOTIDE SEQUENCE [LARGE SCALE GENOMIC DNA]</scope>
    <source>
        <strain evidence="9 10">CGMCC 1.16330</strain>
    </source>
</reference>
<dbReference type="Pfam" id="PF00005">
    <property type="entry name" value="ABC_tran"/>
    <property type="match status" value="1"/>
</dbReference>